<protein>
    <submittedName>
        <fullName evidence="5">60S ribosomal protein L27</fullName>
    </submittedName>
</protein>
<evidence type="ECO:0000313" key="6">
    <source>
        <dbReference type="Proteomes" id="UP000240830"/>
    </source>
</evidence>
<dbReference type="Gene3D" id="2.30.30.770">
    <property type="match status" value="1"/>
</dbReference>
<reference evidence="5 6" key="1">
    <citation type="submission" date="2016-10" db="EMBL/GenBank/DDBJ databases">
        <title>The genome of Paramicrosporidium saccamoebae is the missing link in understanding Cryptomycota and Microsporidia evolution.</title>
        <authorList>
            <person name="Quandt C.A."/>
            <person name="Beaudet D."/>
            <person name="Corsaro D."/>
            <person name="Michel R."/>
            <person name="Corradi N."/>
            <person name="James T."/>
        </authorList>
    </citation>
    <scope>NUCLEOTIDE SEQUENCE [LARGE SCALE GENOMIC DNA]</scope>
    <source>
        <strain evidence="5 6">KSL3</strain>
    </source>
</reference>
<keyword evidence="2 5" id="KW-0689">Ribosomal protein</keyword>
<evidence type="ECO:0000259" key="4">
    <source>
        <dbReference type="SMART" id="SM00739"/>
    </source>
</evidence>
<dbReference type="GO" id="GO:0005840">
    <property type="term" value="C:ribosome"/>
    <property type="evidence" value="ECO:0007669"/>
    <property type="project" value="UniProtKB-KW"/>
</dbReference>
<keyword evidence="3" id="KW-0687">Ribonucleoprotein</keyword>
<dbReference type="GO" id="GO:1990904">
    <property type="term" value="C:ribonucleoprotein complex"/>
    <property type="evidence" value="ECO:0007669"/>
    <property type="project" value="UniProtKB-KW"/>
</dbReference>
<dbReference type="InterPro" id="IPR005824">
    <property type="entry name" value="KOW"/>
</dbReference>
<dbReference type="GO" id="GO:0006412">
    <property type="term" value="P:translation"/>
    <property type="evidence" value="ECO:0007669"/>
    <property type="project" value="InterPro"/>
</dbReference>
<name>A0A2H9TFH8_9FUNG</name>
<dbReference type="Proteomes" id="UP000240830">
    <property type="component" value="Unassembled WGS sequence"/>
</dbReference>
<dbReference type="InterPro" id="IPR008991">
    <property type="entry name" value="Translation_prot_SH3-like_sf"/>
</dbReference>
<comment type="caution">
    <text evidence="5">The sequence shown here is derived from an EMBL/GenBank/DDBJ whole genome shotgun (WGS) entry which is preliminary data.</text>
</comment>
<comment type="similarity">
    <text evidence="1">Belongs to the eukaryotic ribosomal protein eL27 family.</text>
</comment>
<dbReference type="GO" id="GO:0003735">
    <property type="term" value="F:structural constituent of ribosome"/>
    <property type="evidence" value="ECO:0007669"/>
    <property type="project" value="InterPro"/>
</dbReference>
<evidence type="ECO:0000256" key="1">
    <source>
        <dbReference type="ARBA" id="ARBA00009124"/>
    </source>
</evidence>
<dbReference type="InterPro" id="IPR041991">
    <property type="entry name" value="Ribosomal_eL27_KOW"/>
</dbReference>
<dbReference type="SUPFAM" id="SSF50104">
    <property type="entry name" value="Translation proteins SH3-like domain"/>
    <property type="match status" value="1"/>
</dbReference>
<gene>
    <name evidence="5" type="ORF">PSACC_03738</name>
</gene>
<organism evidence="5 6">
    <name type="scientific">Paramicrosporidium saccamoebae</name>
    <dbReference type="NCBI Taxonomy" id="1246581"/>
    <lineage>
        <taxon>Eukaryota</taxon>
        <taxon>Fungi</taxon>
        <taxon>Fungi incertae sedis</taxon>
        <taxon>Cryptomycota</taxon>
        <taxon>Cryptomycota incertae sedis</taxon>
        <taxon>Paramicrosporidium</taxon>
    </lineage>
</organism>
<sequence length="243" mass="27336">MQPYRQIWEGAPFRQFVESEAEYAASSLVFIHHKACSTESRPSLAAPNMSSALTANSIHHVRLENPVKSAPGSLRLTVLSMAKFLKPNKVVLVLSGRFAGKKAVIVKNTPSVGGHPVLKPFPFPMSAVTNDYIHFDEGDKSTNKKFGCALVVGVERAPLKVTKAMSQKKVSRRSRVKPFVKVINYSHLMPTRYNFELEVNTPVSSELLKDPSKKKEIRGELKKVMEDKYKTGQSKWFFQKLRF</sequence>
<dbReference type="InterPro" id="IPR001141">
    <property type="entry name" value="Ribosomal_eL27"/>
</dbReference>
<dbReference type="OrthoDB" id="2365484at2759"/>
<dbReference type="PANTHER" id="PTHR10497">
    <property type="entry name" value="60S RIBOSOMAL PROTEIN L27"/>
    <property type="match status" value="1"/>
</dbReference>
<evidence type="ECO:0000256" key="3">
    <source>
        <dbReference type="ARBA" id="ARBA00023274"/>
    </source>
</evidence>
<evidence type="ECO:0000313" key="5">
    <source>
        <dbReference type="EMBL" id="PJF16449.1"/>
    </source>
</evidence>
<feature type="domain" description="KOW" evidence="4">
    <location>
        <begin position="84"/>
        <end position="111"/>
    </location>
</feature>
<dbReference type="STRING" id="1246581.A0A2H9TFH8"/>
<proteinExistence type="inferred from homology"/>
<dbReference type="AlphaFoldDB" id="A0A2H9TFH8"/>
<dbReference type="InterPro" id="IPR038655">
    <property type="entry name" value="Ribosomal_eL27_sf"/>
</dbReference>
<evidence type="ECO:0000256" key="2">
    <source>
        <dbReference type="ARBA" id="ARBA00022980"/>
    </source>
</evidence>
<dbReference type="SMART" id="SM00739">
    <property type="entry name" value="KOW"/>
    <property type="match status" value="1"/>
</dbReference>
<accession>A0A2H9TFH8</accession>
<dbReference type="CDD" id="cd06090">
    <property type="entry name" value="KOW_RPL27"/>
    <property type="match status" value="1"/>
</dbReference>
<dbReference type="EMBL" id="MTSL01000220">
    <property type="protein sequence ID" value="PJF16449.1"/>
    <property type="molecule type" value="Genomic_DNA"/>
</dbReference>
<dbReference type="Pfam" id="PF00467">
    <property type="entry name" value="KOW"/>
    <property type="match status" value="1"/>
</dbReference>
<keyword evidence="6" id="KW-1185">Reference proteome</keyword>
<dbReference type="Pfam" id="PF01777">
    <property type="entry name" value="Ribosomal_L27e"/>
    <property type="match status" value="1"/>
</dbReference>